<accession>F6WB74</accession>
<dbReference type="OMA" id="CFEFALF"/>
<dbReference type="GO" id="GO:0005768">
    <property type="term" value="C:endosome"/>
    <property type="evidence" value="ECO:0000318"/>
    <property type="project" value="GO_Central"/>
</dbReference>
<evidence type="ECO:0000256" key="4">
    <source>
        <dbReference type="ARBA" id="ARBA00022692"/>
    </source>
</evidence>
<dbReference type="GO" id="GO:0005102">
    <property type="term" value="F:signaling receptor binding"/>
    <property type="evidence" value="ECO:0007669"/>
    <property type="project" value="Ensembl"/>
</dbReference>
<evidence type="ECO:0000256" key="13">
    <source>
        <dbReference type="SAM" id="Phobius"/>
    </source>
</evidence>
<evidence type="ECO:0000313" key="14">
    <source>
        <dbReference type="Ensembl" id="ENSOANP00000003900.3"/>
    </source>
</evidence>
<comment type="subunit">
    <text evidence="12">Interacts with LEPR. Interacts with RAB13.</text>
</comment>
<dbReference type="Ensembl" id="ENSOANT00000003901.3">
    <property type="protein sequence ID" value="ENSOANP00000003900.3"/>
    <property type="gene ID" value="ENSOANG00000002459.3"/>
</dbReference>
<dbReference type="InParanoid" id="F6WB74"/>
<dbReference type="GeneTree" id="ENSGT00390000006503"/>
<dbReference type="FunCoup" id="F6WB74">
    <property type="interactions" value="2008"/>
</dbReference>
<dbReference type="GO" id="GO:0060400">
    <property type="term" value="P:negative regulation of growth hormone receptor signaling pathway"/>
    <property type="evidence" value="ECO:0000318"/>
    <property type="project" value="GO_Central"/>
</dbReference>
<dbReference type="GO" id="GO:0000139">
    <property type="term" value="C:Golgi membrane"/>
    <property type="evidence" value="ECO:0007669"/>
    <property type="project" value="UniProtKB-SubCell"/>
</dbReference>
<evidence type="ECO:0000256" key="12">
    <source>
        <dbReference type="ARBA" id="ARBA00046770"/>
    </source>
</evidence>
<evidence type="ECO:0000313" key="15">
    <source>
        <dbReference type="Proteomes" id="UP000002279"/>
    </source>
</evidence>
<feature type="transmembrane region" description="Helical" evidence="13">
    <location>
        <begin position="24"/>
        <end position="54"/>
    </location>
</feature>
<evidence type="ECO:0000256" key="11">
    <source>
        <dbReference type="ARBA" id="ARBA00042793"/>
    </source>
</evidence>
<evidence type="ECO:0000256" key="5">
    <source>
        <dbReference type="ARBA" id="ARBA00022753"/>
    </source>
</evidence>
<keyword evidence="8 13" id="KW-0472">Membrane</keyword>
<sequence length="152" mass="16351">NDAPALSERQRRASLRSSRQNERLFALVGLSFSGAIGLTFLMLGCGVLPLFVLISTRSPPIPHFIATRASDDSDSGSNACRELAYFFTTGIVVSAFGFPVILARVAVVDKWGACVSSWAGTCDFLTILGFFLVFGRGDDFSWGTSWGRPGGF</sequence>
<reference evidence="14" key="3">
    <citation type="submission" date="2025-09" db="UniProtKB">
        <authorList>
            <consortium name="Ensembl"/>
        </authorList>
    </citation>
    <scope>IDENTIFICATION</scope>
    <source>
        <strain evidence="14">Glennie</strain>
    </source>
</reference>
<keyword evidence="6 13" id="KW-1133">Transmembrane helix</keyword>
<dbReference type="GO" id="GO:2000009">
    <property type="term" value="P:negative regulation of protein localization to cell surface"/>
    <property type="evidence" value="ECO:0007669"/>
    <property type="project" value="Ensembl"/>
</dbReference>
<dbReference type="Proteomes" id="UP000002279">
    <property type="component" value="Chromosome 18"/>
</dbReference>
<evidence type="ECO:0000256" key="10">
    <source>
        <dbReference type="ARBA" id="ARBA00042171"/>
    </source>
</evidence>
<dbReference type="PANTHER" id="PTHR12050:SF3">
    <property type="entry name" value="LEPTIN RECEPTOR GENE-RELATED PROTEIN"/>
    <property type="match status" value="1"/>
</dbReference>
<dbReference type="InterPro" id="IPR007262">
    <property type="entry name" value="Vps55/LEPROT"/>
</dbReference>
<dbReference type="eggNOG" id="KOG2174">
    <property type="taxonomic scope" value="Eukaryota"/>
</dbReference>
<evidence type="ECO:0000256" key="2">
    <source>
        <dbReference type="ARBA" id="ARBA00004653"/>
    </source>
</evidence>
<evidence type="ECO:0000256" key="8">
    <source>
        <dbReference type="ARBA" id="ARBA00023136"/>
    </source>
</evidence>
<dbReference type="Bgee" id="ENSOANG00000002459">
    <property type="expression patterns" value="Expressed in adult mammalian kidney and 8 other cell types or tissues"/>
</dbReference>
<dbReference type="GO" id="GO:0032511">
    <property type="term" value="P:late endosome to vacuole transport via multivesicular body sorting pathway"/>
    <property type="evidence" value="ECO:0000318"/>
    <property type="project" value="GO_Central"/>
</dbReference>
<dbReference type="GO" id="GO:0010008">
    <property type="term" value="C:endosome membrane"/>
    <property type="evidence" value="ECO:0007669"/>
    <property type="project" value="UniProtKB-SubCell"/>
</dbReference>
<evidence type="ECO:0000256" key="1">
    <source>
        <dbReference type="ARBA" id="ARBA00004608"/>
    </source>
</evidence>
<proteinExistence type="inferred from homology"/>
<dbReference type="AlphaFoldDB" id="F6WB74"/>
<keyword evidence="15" id="KW-1185">Reference proteome</keyword>
<comment type="subcellular location">
    <subcellularLocation>
        <location evidence="1">Endosome membrane</location>
    </subcellularLocation>
    <subcellularLocation>
        <location evidence="2">Golgi apparatus membrane</location>
        <topology evidence="2">Multi-pass membrane protein</topology>
    </subcellularLocation>
</comment>
<gene>
    <name evidence="14" type="primary">LEPROT</name>
</gene>
<organism evidence="14 15">
    <name type="scientific">Ornithorhynchus anatinus</name>
    <name type="common">Duckbill platypus</name>
    <dbReference type="NCBI Taxonomy" id="9258"/>
    <lineage>
        <taxon>Eukaryota</taxon>
        <taxon>Metazoa</taxon>
        <taxon>Chordata</taxon>
        <taxon>Craniata</taxon>
        <taxon>Vertebrata</taxon>
        <taxon>Euteleostomi</taxon>
        <taxon>Mammalia</taxon>
        <taxon>Monotremata</taxon>
        <taxon>Ornithorhynchidae</taxon>
        <taxon>Ornithorhynchus</taxon>
    </lineage>
</organism>
<dbReference type="GO" id="GO:0046426">
    <property type="term" value="P:negative regulation of receptor signaling pathway via JAK-STAT"/>
    <property type="evidence" value="ECO:0007669"/>
    <property type="project" value="Ensembl"/>
</dbReference>
<evidence type="ECO:0000256" key="6">
    <source>
        <dbReference type="ARBA" id="ARBA00022989"/>
    </source>
</evidence>
<dbReference type="STRING" id="9258.ENSOANP00000003900"/>
<protein>
    <recommendedName>
        <fullName evidence="9">Leptin receptor gene-related protein</fullName>
    </recommendedName>
    <alternativeName>
        <fullName evidence="10">Endospanin-1</fullName>
    </alternativeName>
    <alternativeName>
        <fullName evidence="11">OB-R gene-related protein</fullName>
    </alternativeName>
</protein>
<keyword evidence="4 13" id="KW-0812">Transmembrane</keyword>
<dbReference type="Pfam" id="PF04133">
    <property type="entry name" value="Vps55"/>
    <property type="match status" value="1"/>
</dbReference>
<dbReference type="HOGENOM" id="CLU_134810_2_2_1"/>
<reference evidence="14 15" key="1">
    <citation type="journal article" date="2008" name="Nature">
        <title>Genome analysis of the platypus reveals unique signatures of evolution.</title>
        <authorList>
            <person name="Warren W.C."/>
            <person name="Hillier L.W."/>
            <person name="Marshall Graves J.A."/>
            <person name="Birney E."/>
            <person name="Ponting C.P."/>
            <person name="Grutzner F."/>
            <person name="Belov K."/>
            <person name="Miller W."/>
            <person name="Clarke L."/>
            <person name="Chinwalla A.T."/>
            <person name="Yang S.P."/>
            <person name="Heger A."/>
            <person name="Locke D.P."/>
            <person name="Miethke P."/>
            <person name="Waters P.D."/>
            <person name="Veyrunes F."/>
            <person name="Fulton L."/>
            <person name="Fulton B."/>
            <person name="Graves T."/>
            <person name="Wallis J."/>
            <person name="Puente X.S."/>
            <person name="Lopez-Otin C."/>
            <person name="Ordonez G.R."/>
            <person name="Eichler E.E."/>
            <person name="Chen L."/>
            <person name="Cheng Z."/>
            <person name="Deakin J.E."/>
            <person name="Alsop A."/>
            <person name="Thompson K."/>
            <person name="Kirby P."/>
            <person name="Papenfuss A.T."/>
            <person name="Wakefield M.J."/>
            <person name="Olender T."/>
            <person name="Lancet D."/>
            <person name="Huttley G.A."/>
            <person name="Smit A.F."/>
            <person name="Pask A."/>
            <person name="Temple-Smith P."/>
            <person name="Batzer M.A."/>
            <person name="Walker J.A."/>
            <person name="Konkel M.K."/>
            <person name="Harris R.S."/>
            <person name="Whittington C.M."/>
            <person name="Wong E.S."/>
            <person name="Gemmell N.J."/>
            <person name="Buschiazzo E."/>
            <person name="Vargas Jentzsch I.M."/>
            <person name="Merkel A."/>
            <person name="Schmitz J."/>
            <person name="Zemann A."/>
            <person name="Churakov G."/>
            <person name="Kriegs J.O."/>
            <person name="Brosius J."/>
            <person name="Murchison E.P."/>
            <person name="Sachidanandam R."/>
            <person name="Smith C."/>
            <person name="Hannon G.J."/>
            <person name="Tsend-Ayush E."/>
            <person name="McMillan D."/>
            <person name="Attenborough R."/>
            <person name="Rens W."/>
            <person name="Ferguson-Smith M."/>
            <person name="Lefevre C.M."/>
            <person name="Sharp J.A."/>
            <person name="Nicholas K.R."/>
            <person name="Ray D.A."/>
            <person name="Kube M."/>
            <person name="Reinhardt R."/>
            <person name="Pringle T.H."/>
            <person name="Taylor J."/>
            <person name="Jones R.C."/>
            <person name="Nixon B."/>
            <person name="Dacheux J.L."/>
            <person name="Niwa H."/>
            <person name="Sekita Y."/>
            <person name="Huang X."/>
            <person name="Stark A."/>
            <person name="Kheradpour P."/>
            <person name="Kellis M."/>
            <person name="Flicek P."/>
            <person name="Chen Y."/>
            <person name="Webber C."/>
            <person name="Hardison R."/>
            <person name="Nelson J."/>
            <person name="Hallsworth-Pepin K."/>
            <person name="Delehaunty K."/>
            <person name="Markovic C."/>
            <person name="Minx P."/>
            <person name="Feng Y."/>
            <person name="Kremitzki C."/>
            <person name="Mitreva M."/>
            <person name="Glasscock J."/>
            <person name="Wylie T."/>
            <person name="Wohldmann P."/>
            <person name="Thiru P."/>
            <person name="Nhan M.N."/>
            <person name="Pohl C.S."/>
            <person name="Smith S.M."/>
            <person name="Hou S."/>
            <person name="Nefedov M."/>
            <person name="de Jong P.J."/>
            <person name="Renfree M.B."/>
            <person name="Mardis E.R."/>
            <person name="Wilson R.K."/>
        </authorList>
    </citation>
    <scope>NUCLEOTIDE SEQUENCE [LARGE SCALE GENOMIC DNA]</scope>
    <source>
        <strain evidence="14 15">Glennie</strain>
    </source>
</reference>
<comment type="similarity">
    <text evidence="3">Belongs to the OB-RGRP/VPS55 family.</text>
</comment>
<keyword evidence="7" id="KW-0333">Golgi apparatus</keyword>
<keyword evidence="5" id="KW-0967">Endosome</keyword>
<dbReference type="PANTHER" id="PTHR12050">
    <property type="entry name" value="LEPTIN RECEPTOR-RELATED"/>
    <property type="match status" value="1"/>
</dbReference>
<reference evidence="14" key="2">
    <citation type="submission" date="2025-08" db="UniProtKB">
        <authorList>
            <consortium name="Ensembl"/>
        </authorList>
    </citation>
    <scope>IDENTIFICATION</scope>
    <source>
        <strain evidence="14">Glennie</strain>
    </source>
</reference>
<feature type="transmembrane region" description="Helical" evidence="13">
    <location>
        <begin position="115"/>
        <end position="134"/>
    </location>
</feature>
<evidence type="ECO:0000256" key="7">
    <source>
        <dbReference type="ARBA" id="ARBA00023034"/>
    </source>
</evidence>
<feature type="transmembrane region" description="Helical" evidence="13">
    <location>
        <begin position="83"/>
        <end position="103"/>
    </location>
</feature>
<name>F6WB74_ORNAN</name>
<evidence type="ECO:0000256" key="9">
    <source>
        <dbReference type="ARBA" id="ARBA00040088"/>
    </source>
</evidence>
<evidence type="ECO:0000256" key="3">
    <source>
        <dbReference type="ARBA" id="ARBA00005645"/>
    </source>
</evidence>